<protein>
    <submittedName>
        <fullName evidence="1">Uncharacterized protein</fullName>
    </submittedName>
</protein>
<proteinExistence type="predicted"/>
<gene>
    <name evidence="1" type="ORF">p1B288</name>
</gene>
<dbReference type="RefSeq" id="WP_011254710.1">
    <property type="nucleotide sequence ID" value="NC_006823.1"/>
</dbReference>
<dbReference type="HOGENOM" id="CLU_109349_0_0_4"/>
<accession>Q5NWU5</accession>
<dbReference type="OrthoDB" id="8565179at2"/>
<geneLocation type="plasmid" evidence="2">
    <name>pAzo1</name>
</geneLocation>
<keyword evidence="1" id="KW-0614">Plasmid</keyword>
<name>Q5NWU5_AROAE</name>
<evidence type="ECO:0000313" key="1">
    <source>
        <dbReference type="EMBL" id="CAI10469.1"/>
    </source>
</evidence>
<keyword evidence="2" id="KW-1185">Reference proteome</keyword>
<reference evidence="1 2" key="1">
    <citation type="journal article" date="2005" name="Arch. Microbiol.">
        <title>The genome sequence of an anaerobic aromatic-degrading denitrifying bacterium, strain EbN1.</title>
        <authorList>
            <person name="Rabus R."/>
            <person name="Kube M."/>
            <person name="Heider J."/>
            <person name="Beck A."/>
            <person name="Heitmann K."/>
            <person name="Widdel F."/>
            <person name="Reinhardt R."/>
        </authorList>
    </citation>
    <scope>NUCLEOTIDE SEQUENCE [LARGE SCALE GENOMIC DNA]</scope>
    <source>
        <strain evidence="1 2">EbN1</strain>
        <plasmid evidence="2">Plasmid pAzo1</plasmid>
    </source>
</reference>
<sequence length="208" mass="23821">MFDVIAMRLLGGKFLCETTAPEAFRALEEDAMRNDVDAYLRRIGRRLACTAGGHAYYMAFERIGADERTEVKRLFAEIKHELRPMVNFLKFVMQALRNEEAPSPGERIDYPSILRAVTTNPQLVDELRNFASLGRDFTAADSTTRSMLDKVFTQVAKSGYLVQLDRDREVYAFTGKLDFLVEVIEFLMANEKIVEESSDDQPDQMRML</sequence>
<dbReference type="Pfam" id="PF21980">
    <property type="entry name" value="MksE"/>
    <property type="match status" value="1"/>
</dbReference>
<organism evidence="1 2">
    <name type="scientific">Aromatoleum aromaticum (strain DSM 19018 / LMG 30748 / EbN1)</name>
    <name type="common">Azoarcus sp. (strain EbN1)</name>
    <dbReference type="NCBI Taxonomy" id="76114"/>
    <lineage>
        <taxon>Bacteria</taxon>
        <taxon>Pseudomonadati</taxon>
        <taxon>Pseudomonadota</taxon>
        <taxon>Betaproteobacteria</taxon>
        <taxon>Rhodocyclales</taxon>
        <taxon>Rhodocyclaceae</taxon>
        <taxon>Aromatoleum</taxon>
    </lineage>
</organism>
<evidence type="ECO:0000313" key="2">
    <source>
        <dbReference type="Proteomes" id="UP000006552"/>
    </source>
</evidence>
<dbReference type="InterPro" id="IPR053841">
    <property type="entry name" value="MksE"/>
</dbReference>
<dbReference type="Proteomes" id="UP000006552">
    <property type="component" value="Plasmid 1"/>
</dbReference>
<dbReference type="AlphaFoldDB" id="Q5NWU5"/>
<dbReference type="EMBL" id="CR555307">
    <property type="protein sequence ID" value="CAI10469.1"/>
    <property type="molecule type" value="Genomic_DNA"/>
</dbReference>
<dbReference type="KEGG" id="eba:p1B288"/>